<gene>
    <name evidence="2" type="ORF">DF3PB_5670003</name>
</gene>
<protein>
    <submittedName>
        <fullName evidence="2">Uncharacterized protein</fullName>
    </submittedName>
</protein>
<keyword evidence="1" id="KW-1133">Transmembrane helix</keyword>
<proteinExistence type="predicted"/>
<dbReference type="AlphaFoldDB" id="A0A380TIQ9"/>
<sequence length="181" mass="19710">MSLFLATLLPGLFLAVLGGILLWNGAPVGANAKALPRSQAGSWILFGLGAAWFVWRLSHAGESDLIFFKTPAPLMLGFAALAVLAIVYTPDFLAVRGLSVLMLLAAEPLLHAAYMEWSHPQRLLMVTAVYVGLTAALYLAAYPFRLRDFFDWLFRTPGRPRLFGAIMLVYGLATSAAAFTY</sequence>
<feature type="transmembrane region" description="Helical" evidence="1">
    <location>
        <begin position="40"/>
        <end position="58"/>
    </location>
</feature>
<feature type="transmembrane region" description="Helical" evidence="1">
    <location>
        <begin position="93"/>
        <end position="111"/>
    </location>
</feature>
<keyword evidence="1" id="KW-0472">Membrane</keyword>
<evidence type="ECO:0000256" key="1">
    <source>
        <dbReference type="SAM" id="Phobius"/>
    </source>
</evidence>
<feature type="transmembrane region" description="Helical" evidence="1">
    <location>
        <begin position="162"/>
        <end position="180"/>
    </location>
</feature>
<organism evidence="2">
    <name type="scientific">metagenome</name>
    <dbReference type="NCBI Taxonomy" id="256318"/>
    <lineage>
        <taxon>unclassified sequences</taxon>
        <taxon>metagenomes</taxon>
    </lineage>
</organism>
<evidence type="ECO:0000313" key="2">
    <source>
        <dbReference type="EMBL" id="SUS08048.1"/>
    </source>
</evidence>
<feature type="transmembrane region" description="Helical" evidence="1">
    <location>
        <begin position="123"/>
        <end position="142"/>
    </location>
</feature>
<feature type="transmembrane region" description="Helical" evidence="1">
    <location>
        <begin position="65"/>
        <end position="87"/>
    </location>
</feature>
<reference evidence="2" key="1">
    <citation type="submission" date="2018-07" db="EMBL/GenBank/DDBJ databases">
        <authorList>
            <person name="Quirk P.G."/>
            <person name="Krulwich T.A."/>
        </authorList>
    </citation>
    <scope>NUCLEOTIDE SEQUENCE</scope>
</reference>
<dbReference type="EMBL" id="UIDG01000520">
    <property type="protein sequence ID" value="SUS08048.1"/>
    <property type="molecule type" value="Genomic_DNA"/>
</dbReference>
<accession>A0A380TIQ9</accession>
<keyword evidence="1" id="KW-0812">Transmembrane</keyword>
<name>A0A380TIQ9_9ZZZZ</name>